<dbReference type="InterPro" id="IPR005337">
    <property type="entry name" value="RapZ-like"/>
</dbReference>
<dbReference type="Gene3D" id="3.40.50.300">
    <property type="entry name" value="P-loop containing nucleotide triphosphate hydrolases"/>
    <property type="match status" value="1"/>
</dbReference>
<name>A0ABV3ZQY3_9BURK</name>
<dbReference type="NCBIfam" id="NF003828">
    <property type="entry name" value="PRK05416.1"/>
    <property type="match status" value="1"/>
</dbReference>
<proteinExistence type="inferred from homology"/>
<gene>
    <name evidence="7" type="primary">rapZ</name>
    <name evidence="7" type="ORF">AB6724_03790</name>
</gene>
<dbReference type="HAMAP" id="MF_00636">
    <property type="entry name" value="RapZ_like"/>
    <property type="match status" value="1"/>
</dbReference>
<evidence type="ECO:0000256" key="3">
    <source>
        <dbReference type="ARBA" id="ARBA00023134"/>
    </source>
</evidence>
<dbReference type="Pfam" id="PF03668">
    <property type="entry name" value="RapZ-like_N"/>
    <property type="match status" value="1"/>
</dbReference>
<evidence type="ECO:0000256" key="2">
    <source>
        <dbReference type="ARBA" id="ARBA00022840"/>
    </source>
</evidence>
<accession>A0ABV3ZQY3</accession>
<protein>
    <submittedName>
        <fullName evidence="7">RNase adapter RapZ</fullName>
    </submittedName>
</protein>
<feature type="domain" description="RapZ-like N-terminal" evidence="5">
    <location>
        <begin position="3"/>
        <end position="158"/>
    </location>
</feature>
<dbReference type="InterPro" id="IPR053931">
    <property type="entry name" value="RapZ_C"/>
</dbReference>
<dbReference type="PIRSF" id="PIRSF005052">
    <property type="entry name" value="P-loopkin"/>
    <property type="match status" value="1"/>
</dbReference>
<evidence type="ECO:0000259" key="6">
    <source>
        <dbReference type="Pfam" id="PF22740"/>
    </source>
</evidence>
<dbReference type="InterPro" id="IPR027417">
    <property type="entry name" value="P-loop_NTPase"/>
</dbReference>
<dbReference type="Proteomes" id="UP001561046">
    <property type="component" value="Unassembled WGS sequence"/>
</dbReference>
<dbReference type="EMBL" id="JBFYGN010000003">
    <property type="protein sequence ID" value="MEX8191958.1"/>
    <property type="molecule type" value="Genomic_DNA"/>
</dbReference>
<keyword evidence="3 4" id="KW-0342">GTP-binding</keyword>
<dbReference type="RefSeq" id="WP_369337171.1">
    <property type="nucleotide sequence ID" value="NZ_JBFYGN010000003.1"/>
</dbReference>
<feature type="binding site" evidence="4">
    <location>
        <begin position="10"/>
        <end position="17"/>
    </location>
    <ligand>
        <name>ATP</name>
        <dbReference type="ChEBI" id="CHEBI:30616"/>
    </ligand>
</feature>
<feature type="binding site" evidence="4">
    <location>
        <begin position="59"/>
        <end position="62"/>
    </location>
    <ligand>
        <name>GTP</name>
        <dbReference type="ChEBI" id="CHEBI:37565"/>
    </ligand>
</feature>
<dbReference type="InterPro" id="IPR053930">
    <property type="entry name" value="RapZ-like_N"/>
</dbReference>
<evidence type="ECO:0000259" key="5">
    <source>
        <dbReference type="Pfam" id="PF03668"/>
    </source>
</evidence>
<reference evidence="7 8" key="1">
    <citation type="journal article" date="2013" name="Int. J. Syst. Evol. Microbiol.">
        <title>Comamonas guangdongensis sp. nov., isolated from subterranean forest sediment, and emended description of the genus Comamonas.</title>
        <authorList>
            <person name="Zhang J."/>
            <person name="Wang Y."/>
            <person name="Zhou S."/>
            <person name="Wu C."/>
            <person name="He J."/>
            <person name="Li F."/>
        </authorList>
    </citation>
    <scope>NUCLEOTIDE SEQUENCE [LARGE SCALE GENOMIC DNA]</scope>
    <source>
        <strain evidence="7 8">CCTCC AB2011133</strain>
    </source>
</reference>
<evidence type="ECO:0000313" key="8">
    <source>
        <dbReference type="Proteomes" id="UP001561046"/>
    </source>
</evidence>
<dbReference type="SUPFAM" id="SSF52540">
    <property type="entry name" value="P-loop containing nucleoside triphosphate hydrolases"/>
    <property type="match status" value="1"/>
</dbReference>
<dbReference type="Pfam" id="PF22740">
    <property type="entry name" value="PapZ_C"/>
    <property type="match status" value="1"/>
</dbReference>
<keyword evidence="8" id="KW-1185">Reference proteome</keyword>
<keyword evidence="1 4" id="KW-0547">Nucleotide-binding</keyword>
<organism evidence="7 8">
    <name type="scientific">Comamonas guangdongensis</name>
    <dbReference type="NCBI Taxonomy" id="510515"/>
    <lineage>
        <taxon>Bacteria</taxon>
        <taxon>Pseudomonadati</taxon>
        <taxon>Pseudomonadota</taxon>
        <taxon>Betaproteobacteria</taxon>
        <taxon>Burkholderiales</taxon>
        <taxon>Comamonadaceae</taxon>
        <taxon>Comamonas</taxon>
    </lineage>
</organism>
<comment type="caution">
    <text evidence="7">The sequence shown here is derived from an EMBL/GenBank/DDBJ whole genome shotgun (WGS) entry which is preliminary data.</text>
</comment>
<dbReference type="PANTHER" id="PTHR30448:SF0">
    <property type="entry name" value="RNASE ADAPTER PROTEIN RAPZ"/>
    <property type="match status" value="1"/>
</dbReference>
<evidence type="ECO:0000256" key="1">
    <source>
        <dbReference type="ARBA" id="ARBA00022741"/>
    </source>
</evidence>
<evidence type="ECO:0000256" key="4">
    <source>
        <dbReference type="HAMAP-Rule" id="MF_00636"/>
    </source>
</evidence>
<dbReference type="PANTHER" id="PTHR30448">
    <property type="entry name" value="RNASE ADAPTER PROTEIN RAPZ"/>
    <property type="match status" value="1"/>
</dbReference>
<evidence type="ECO:0000313" key="7">
    <source>
        <dbReference type="EMBL" id="MEX8191958.1"/>
    </source>
</evidence>
<feature type="domain" description="RapZ C-terminal" evidence="6">
    <location>
        <begin position="166"/>
        <end position="284"/>
    </location>
</feature>
<keyword evidence="2 4" id="KW-0067">ATP-binding</keyword>
<sequence>MSMEIVLISGMSGSGKSVALHALEDAGYYCVDNLPPELLQSLVELKLTHHDEKVAIAMDARSAQGLPQLPEQLERLKQQGLVPRMIFLDASTSTLVRRFSETRRRHPLSPGSLSSGRQALELDIEKERELLGSLRDRSVVVDTGDLKSSQLQSYIKQLIEVPNGQMTVLFQSFGFKHSVPMDSDYMFDVRMLPNPHYENELRPLTGLDQPVADYLRDLPEVRQMQQDIQQFLERWLPRLARDHRSYVTIGIGCTGGQHRSVFLVEALAKQFELQWPTLRRHRALDFRASFLQVSEQFLRPTQAPEAPR</sequence>